<name>A0A165XJH9_DAUCS</name>
<protein>
    <submittedName>
        <fullName evidence="1">Uncharacterized protein</fullName>
    </submittedName>
</protein>
<reference evidence="1" key="1">
    <citation type="journal article" date="2016" name="Nat. Genet.">
        <title>A high-quality carrot genome assembly provides new insights into carotenoid accumulation and asterid genome evolution.</title>
        <authorList>
            <person name="Iorizzo M."/>
            <person name="Ellison S."/>
            <person name="Senalik D."/>
            <person name="Zeng P."/>
            <person name="Satapoomin P."/>
            <person name="Huang J."/>
            <person name="Bowman M."/>
            <person name="Iovene M."/>
            <person name="Sanseverino W."/>
            <person name="Cavagnaro P."/>
            <person name="Yildiz M."/>
            <person name="Macko-Podgorni A."/>
            <person name="Moranska E."/>
            <person name="Grzebelus E."/>
            <person name="Grzebelus D."/>
            <person name="Ashrafi H."/>
            <person name="Zheng Z."/>
            <person name="Cheng S."/>
            <person name="Spooner D."/>
            <person name="Van Deynze A."/>
            <person name="Simon P."/>
        </authorList>
    </citation>
    <scope>NUCLEOTIDE SEQUENCE</scope>
    <source>
        <tissue evidence="1">Leaf</tissue>
    </source>
</reference>
<dbReference type="OMA" id="PAGERIM"/>
<evidence type="ECO:0000313" key="2">
    <source>
        <dbReference type="Proteomes" id="UP000077755"/>
    </source>
</evidence>
<proteinExistence type="predicted"/>
<dbReference type="Proteomes" id="UP000077755">
    <property type="component" value="Chromosome 4"/>
</dbReference>
<sequence>MERAQEDMKLLGVFGIYKEGHKIMAPQRKIFNQITLAFILPLCFIFLAQVEISKILFSRIHFHHYGDHRNTAADWAVYVLFKLAYFTFLCLFSLLSTSAVVYSIACIYSHRDTSFKTILAVVPQVWKRLTITFIVIYVFNFIYAVVAVVTMVLCLSINNNVSIVFFFILLIVYIVGFVYLTIVWQLASVVTVLEKSYGITAMRKSRGLIKGKFWVALAIFFKLNILIWGIHFVFTAFVVYAYPWSYLMRFLIGVACLVVLVPIFLYGLVLQTVIYFVCKSYHNEAIDRPALSKHLGEYERLYEPDEVQMEHV</sequence>
<gene>
    <name evidence="1" type="ORF">DCAR_0416526</name>
</gene>
<reference evidence="1" key="2">
    <citation type="submission" date="2022-03" db="EMBL/GenBank/DDBJ databases">
        <title>Draft title - Genomic analysis of global carrot germplasm unveils the trajectory of domestication and the origin of high carotenoid orange carrot.</title>
        <authorList>
            <person name="Iorizzo M."/>
            <person name="Ellison S."/>
            <person name="Senalik D."/>
            <person name="Macko-Podgorni A."/>
            <person name="Grzebelus D."/>
            <person name="Bostan H."/>
            <person name="Rolling W."/>
            <person name="Curaba J."/>
            <person name="Simon P."/>
        </authorList>
    </citation>
    <scope>NUCLEOTIDE SEQUENCE</scope>
    <source>
        <tissue evidence="1">Leaf</tissue>
    </source>
</reference>
<dbReference type="AlphaFoldDB" id="A0A165XJH9"/>
<organism evidence="1 2">
    <name type="scientific">Daucus carota subsp. sativus</name>
    <name type="common">Carrot</name>
    <dbReference type="NCBI Taxonomy" id="79200"/>
    <lineage>
        <taxon>Eukaryota</taxon>
        <taxon>Viridiplantae</taxon>
        <taxon>Streptophyta</taxon>
        <taxon>Embryophyta</taxon>
        <taxon>Tracheophyta</taxon>
        <taxon>Spermatophyta</taxon>
        <taxon>Magnoliopsida</taxon>
        <taxon>eudicotyledons</taxon>
        <taxon>Gunneridae</taxon>
        <taxon>Pentapetalae</taxon>
        <taxon>asterids</taxon>
        <taxon>campanulids</taxon>
        <taxon>Apiales</taxon>
        <taxon>Apiaceae</taxon>
        <taxon>Apioideae</taxon>
        <taxon>Scandiceae</taxon>
        <taxon>Daucinae</taxon>
        <taxon>Daucus</taxon>
        <taxon>Daucus sect. Daucus</taxon>
    </lineage>
</organism>
<dbReference type="PANTHER" id="PTHR33133">
    <property type="entry name" value="OS08G0107100 PROTEIN-RELATED"/>
    <property type="match status" value="1"/>
</dbReference>
<accession>A0A165XJH9</accession>
<dbReference type="EMBL" id="CP093346">
    <property type="protein sequence ID" value="WOG97186.1"/>
    <property type="molecule type" value="Genomic_DNA"/>
</dbReference>
<evidence type="ECO:0000313" key="1">
    <source>
        <dbReference type="EMBL" id="WOG97186.1"/>
    </source>
</evidence>
<dbReference type="Gramene" id="KZM98235">
    <property type="protein sequence ID" value="KZM98235"/>
    <property type="gene ID" value="DCAR_014403"/>
</dbReference>
<dbReference type="PANTHER" id="PTHR33133:SF51">
    <property type="entry name" value="THH1_TOM1_TOM3 DOMAIN-CONTAINING PROTEIN"/>
    <property type="match status" value="1"/>
</dbReference>
<dbReference type="KEGG" id="dcr:108217342"/>
<keyword evidence="2" id="KW-1185">Reference proteome</keyword>